<dbReference type="Pfam" id="PF08241">
    <property type="entry name" value="Methyltransf_11"/>
    <property type="match status" value="1"/>
</dbReference>
<dbReference type="AlphaFoldDB" id="A0AAN1XVW2"/>
<dbReference type="CDD" id="cd02440">
    <property type="entry name" value="AdoMet_MTases"/>
    <property type="match status" value="1"/>
</dbReference>
<reference evidence="2 3" key="1">
    <citation type="journal article" date="2022" name="ISME Commun">
        <title>Vulcanimicrobium alpinus gen. nov. sp. nov., the first cultivated representative of the candidate phylum 'Eremiobacterota', is a metabolically versatile aerobic anoxygenic phototroph.</title>
        <authorList>
            <person name="Yabe S."/>
            <person name="Muto K."/>
            <person name="Abe K."/>
            <person name="Yokota A."/>
            <person name="Staudigel H."/>
            <person name="Tebo B.M."/>
        </authorList>
    </citation>
    <scope>NUCLEOTIDE SEQUENCE [LARGE SCALE GENOMIC DNA]</scope>
    <source>
        <strain evidence="2 3">WC8-2</strain>
    </source>
</reference>
<evidence type="ECO:0000259" key="1">
    <source>
        <dbReference type="Pfam" id="PF08241"/>
    </source>
</evidence>
<dbReference type="RefSeq" id="WP_317997341.1">
    <property type="nucleotide sequence ID" value="NZ_AP025523.1"/>
</dbReference>
<dbReference type="Gene3D" id="3.40.50.150">
    <property type="entry name" value="Vaccinia Virus protein VP39"/>
    <property type="match status" value="1"/>
</dbReference>
<keyword evidence="2" id="KW-0489">Methyltransferase</keyword>
<dbReference type="PANTHER" id="PTHR43464:SF82">
    <property type="entry name" value="METHYLTRANSFERASE DOMAIN-CONTAINING PROTEIN"/>
    <property type="match status" value="1"/>
</dbReference>
<dbReference type="SUPFAM" id="SSF53335">
    <property type="entry name" value="S-adenosyl-L-methionine-dependent methyltransferases"/>
    <property type="match status" value="1"/>
</dbReference>
<evidence type="ECO:0000313" key="3">
    <source>
        <dbReference type="Proteomes" id="UP001317532"/>
    </source>
</evidence>
<dbReference type="GO" id="GO:0008757">
    <property type="term" value="F:S-adenosylmethionine-dependent methyltransferase activity"/>
    <property type="evidence" value="ECO:0007669"/>
    <property type="project" value="InterPro"/>
</dbReference>
<dbReference type="InterPro" id="IPR029063">
    <property type="entry name" value="SAM-dependent_MTases_sf"/>
</dbReference>
<dbReference type="GO" id="GO:0032259">
    <property type="term" value="P:methylation"/>
    <property type="evidence" value="ECO:0007669"/>
    <property type="project" value="UniProtKB-KW"/>
</dbReference>
<dbReference type="InterPro" id="IPR013216">
    <property type="entry name" value="Methyltransf_11"/>
</dbReference>
<dbReference type="Proteomes" id="UP001317532">
    <property type="component" value="Chromosome"/>
</dbReference>
<gene>
    <name evidence="2" type="ORF">WPS_16530</name>
</gene>
<protein>
    <submittedName>
        <fullName evidence="2">SAM-dependent methyltransferase</fullName>
    </submittedName>
</protein>
<organism evidence="2 3">
    <name type="scientific">Vulcanimicrobium alpinum</name>
    <dbReference type="NCBI Taxonomy" id="3016050"/>
    <lineage>
        <taxon>Bacteria</taxon>
        <taxon>Bacillati</taxon>
        <taxon>Vulcanimicrobiota</taxon>
        <taxon>Vulcanimicrobiia</taxon>
        <taxon>Vulcanimicrobiales</taxon>
        <taxon>Vulcanimicrobiaceae</taxon>
        <taxon>Vulcanimicrobium</taxon>
    </lineage>
</organism>
<feature type="domain" description="Methyltransferase type 11" evidence="1">
    <location>
        <begin position="45"/>
        <end position="138"/>
    </location>
</feature>
<keyword evidence="2" id="KW-0808">Transferase</keyword>
<dbReference type="PANTHER" id="PTHR43464">
    <property type="entry name" value="METHYLTRANSFERASE"/>
    <property type="match status" value="1"/>
</dbReference>
<dbReference type="EMBL" id="AP025523">
    <property type="protein sequence ID" value="BDE06377.1"/>
    <property type="molecule type" value="Genomic_DNA"/>
</dbReference>
<dbReference type="KEGG" id="vab:WPS_16530"/>
<evidence type="ECO:0000313" key="2">
    <source>
        <dbReference type="EMBL" id="BDE06377.1"/>
    </source>
</evidence>
<sequence>MSDLYDDPALAASYARTTAANVYNACYERPALRAAAGDVAGRDLLDAGCAAGEHAEWFAAHGARVVAVDASAAMVALARERLGVRARVERADLAAPLPFDDASFDLVVSSLTMHYLPEWLPALREFARVLRPGGWFVMSTHHPFITIGQVPEYFGVHRVEEAWTSFAPEPVRVRFYHRPFERILGDLQAAGFAIRAVREPQPVPEAAERDPAAAERLRREPVFLIVDAQRA</sequence>
<proteinExistence type="predicted"/>
<name>A0AAN1XVW2_UNVUL</name>
<accession>A0AAN1XVW2</accession>
<keyword evidence="3" id="KW-1185">Reference proteome</keyword>